<feature type="compositionally biased region" description="Polar residues" evidence="1">
    <location>
        <begin position="211"/>
        <end position="220"/>
    </location>
</feature>
<dbReference type="GO" id="GO:0005783">
    <property type="term" value="C:endoplasmic reticulum"/>
    <property type="evidence" value="ECO:0007669"/>
    <property type="project" value="TreeGrafter"/>
</dbReference>
<dbReference type="Proteomes" id="UP001274830">
    <property type="component" value="Unassembled WGS sequence"/>
</dbReference>
<dbReference type="InterPro" id="IPR049205">
    <property type="entry name" value="Vps3844_N"/>
</dbReference>
<dbReference type="Pfam" id="PF21656">
    <property type="entry name" value="DUF6859"/>
    <property type="match status" value="1"/>
</dbReference>
<evidence type="ECO:0000256" key="3">
    <source>
        <dbReference type="SAM" id="SignalP"/>
    </source>
</evidence>
<comment type="caution">
    <text evidence="6">The sequence shown here is derived from an EMBL/GenBank/DDBJ whole genome shotgun (WGS) entry which is preliminary data.</text>
</comment>
<accession>A0AAE0WQ46</accession>
<reference evidence="6" key="1">
    <citation type="submission" date="2023-07" db="EMBL/GenBank/DDBJ databases">
        <title>Black Yeasts Isolated from many extreme environments.</title>
        <authorList>
            <person name="Coleine C."/>
            <person name="Stajich J.E."/>
            <person name="Selbmann L."/>
        </authorList>
    </citation>
    <scope>NUCLEOTIDE SEQUENCE</scope>
    <source>
        <strain evidence="6">CCFEE 5485</strain>
    </source>
</reference>
<keyword evidence="2" id="KW-0812">Transmembrane</keyword>
<keyword evidence="2" id="KW-0472">Membrane</keyword>
<dbReference type="InterPro" id="IPR053065">
    <property type="entry name" value="Archenteron_Induction-Rel"/>
</dbReference>
<evidence type="ECO:0000256" key="2">
    <source>
        <dbReference type="SAM" id="Phobius"/>
    </source>
</evidence>
<dbReference type="EMBL" id="JAUTXT010000013">
    <property type="protein sequence ID" value="KAK3675823.1"/>
    <property type="molecule type" value="Genomic_DNA"/>
</dbReference>
<evidence type="ECO:0008006" key="8">
    <source>
        <dbReference type="Google" id="ProtNLM"/>
    </source>
</evidence>
<keyword evidence="7" id="KW-1185">Reference proteome</keyword>
<feature type="domain" description="Vacuolar sorting protein Vps3844 C-terminal" evidence="4">
    <location>
        <begin position="267"/>
        <end position="375"/>
    </location>
</feature>
<dbReference type="PANTHER" id="PTHR36853">
    <property type="entry name" value="EXPRESSED PROTEIN"/>
    <property type="match status" value="1"/>
</dbReference>
<protein>
    <recommendedName>
        <fullName evidence="8">DUF3844 domain-containing protein</fullName>
    </recommendedName>
</protein>
<dbReference type="AlphaFoldDB" id="A0AAE0WQ46"/>
<keyword evidence="3" id="KW-0732">Signal</keyword>
<proteinExistence type="predicted"/>
<dbReference type="PANTHER" id="PTHR36853:SF1">
    <property type="entry name" value="DUF3844 DOMAIN-CONTAINING PROTEIN"/>
    <property type="match status" value="1"/>
</dbReference>
<feature type="signal peptide" evidence="3">
    <location>
        <begin position="1"/>
        <end position="21"/>
    </location>
</feature>
<feature type="chain" id="PRO_5042078165" description="DUF3844 domain-containing protein" evidence="3">
    <location>
        <begin position="22"/>
        <end position="384"/>
    </location>
</feature>
<keyword evidence="2" id="KW-1133">Transmembrane helix</keyword>
<dbReference type="Pfam" id="PF12955">
    <property type="entry name" value="Vps3844_C"/>
    <property type="match status" value="1"/>
</dbReference>
<dbReference type="InterPro" id="IPR024382">
    <property type="entry name" value="Vps3844_C"/>
</dbReference>
<organism evidence="6 7">
    <name type="scientific">Recurvomyces mirabilis</name>
    <dbReference type="NCBI Taxonomy" id="574656"/>
    <lineage>
        <taxon>Eukaryota</taxon>
        <taxon>Fungi</taxon>
        <taxon>Dikarya</taxon>
        <taxon>Ascomycota</taxon>
        <taxon>Pezizomycotina</taxon>
        <taxon>Dothideomycetes</taxon>
        <taxon>Dothideomycetidae</taxon>
        <taxon>Mycosphaerellales</taxon>
        <taxon>Teratosphaeriaceae</taxon>
        <taxon>Recurvomyces</taxon>
    </lineage>
</organism>
<name>A0AAE0WQ46_9PEZI</name>
<evidence type="ECO:0000256" key="1">
    <source>
        <dbReference type="SAM" id="MobiDB-lite"/>
    </source>
</evidence>
<evidence type="ECO:0000259" key="4">
    <source>
        <dbReference type="Pfam" id="PF12955"/>
    </source>
</evidence>
<feature type="transmembrane region" description="Helical" evidence="2">
    <location>
        <begin position="340"/>
        <end position="362"/>
    </location>
</feature>
<evidence type="ECO:0000259" key="5">
    <source>
        <dbReference type="Pfam" id="PF21656"/>
    </source>
</evidence>
<evidence type="ECO:0000313" key="6">
    <source>
        <dbReference type="EMBL" id="KAK3675823.1"/>
    </source>
</evidence>
<evidence type="ECO:0000313" key="7">
    <source>
        <dbReference type="Proteomes" id="UP001274830"/>
    </source>
</evidence>
<feature type="region of interest" description="Disordered" evidence="1">
    <location>
        <begin position="211"/>
        <end position="238"/>
    </location>
</feature>
<sequence length="384" mass="41934">MKLSTSALLPALCWTVRLASAGQVYVYDAPMDEMRPAQALSPEVARLVLAQRAGVEDYHGADLNGRGAVKAINDFGRRTSLLDQPTERRQQAFILLEGVEASELNLPNHSQTFTITSEPDVRASRGLWVDLAKQASPATLGKKDDDSVYETMAQFREIREGEPHFSVSNSADKMQDWISDLFAARTHDIVIYFAPSESKDRSAGTMQQWGTYEMPDTQSPLHKRSSPQQEAPLEEETHTSYLPVQSSTAPISSLAQSSPLPGILPACFPSQSACETATRNCTGHGQCQKSYTDKSAADTSKARNCYSCSCSASVLKENGKTKTTYWGGPACQKKDVSVEFWMIALFTVFLIFLIGFAIGQVWEMGSEELPSVIGAGVSGPVKRS</sequence>
<gene>
    <name evidence="6" type="ORF">LTR78_004464</name>
</gene>
<feature type="domain" description="Vacuolar sorting protein Vps3844 N-terminal" evidence="5">
    <location>
        <begin position="39"/>
        <end position="134"/>
    </location>
</feature>